<dbReference type="PANTHER" id="PTHR46580:SF2">
    <property type="entry name" value="MAM DOMAIN-CONTAINING PROTEIN"/>
    <property type="match status" value="1"/>
</dbReference>
<evidence type="ECO:0000259" key="3">
    <source>
        <dbReference type="Pfam" id="PF18998"/>
    </source>
</evidence>
<evidence type="ECO:0000313" key="4">
    <source>
        <dbReference type="EMBL" id="KJU84002.1"/>
    </source>
</evidence>
<evidence type="ECO:0000313" key="5">
    <source>
        <dbReference type="Proteomes" id="UP000033423"/>
    </source>
</evidence>
<dbReference type="Pfam" id="PF18998">
    <property type="entry name" value="Flg_new_2"/>
    <property type="match status" value="3"/>
</dbReference>
<dbReference type="InterPro" id="IPR006530">
    <property type="entry name" value="YD"/>
</dbReference>
<name>A0A0F3GQB0_9BACT</name>
<accession>A0A0F3GQB0</accession>
<feature type="chain" id="PRO_5002461012" description="Bacterial repeat domain-containing protein" evidence="2">
    <location>
        <begin position="35"/>
        <end position="646"/>
    </location>
</feature>
<feature type="domain" description="Bacterial repeat" evidence="3">
    <location>
        <begin position="279"/>
        <end position="332"/>
    </location>
</feature>
<dbReference type="NCBIfam" id="TIGR01643">
    <property type="entry name" value="YD_repeat_2x"/>
    <property type="match status" value="1"/>
</dbReference>
<dbReference type="AlphaFoldDB" id="A0A0F3GQB0"/>
<feature type="domain" description="Bacterial repeat" evidence="3">
    <location>
        <begin position="91"/>
        <end position="161"/>
    </location>
</feature>
<dbReference type="SUPFAM" id="SSF69318">
    <property type="entry name" value="Integrin alpha N-terminal domain"/>
    <property type="match status" value="1"/>
</dbReference>
<evidence type="ECO:0000256" key="1">
    <source>
        <dbReference type="ARBA" id="ARBA00022729"/>
    </source>
</evidence>
<keyword evidence="5" id="KW-1185">Reference proteome</keyword>
<feature type="signal peptide" evidence="2">
    <location>
        <begin position="1"/>
        <end position="34"/>
    </location>
</feature>
<dbReference type="EMBL" id="LACI01001654">
    <property type="protein sequence ID" value="KJU84002.1"/>
    <property type="molecule type" value="Genomic_DNA"/>
</dbReference>
<dbReference type="PATRIC" id="fig|29290.4.peg.5057"/>
<organism evidence="4 5">
    <name type="scientific">Candidatus Magnetobacterium bavaricum</name>
    <dbReference type="NCBI Taxonomy" id="29290"/>
    <lineage>
        <taxon>Bacteria</taxon>
        <taxon>Pseudomonadati</taxon>
        <taxon>Nitrospirota</taxon>
        <taxon>Thermodesulfovibrionia</taxon>
        <taxon>Thermodesulfovibrionales</taxon>
        <taxon>Candidatus Magnetobacteriaceae</taxon>
        <taxon>Candidatus Magnetobacterium</taxon>
    </lineage>
</organism>
<dbReference type="Gene3D" id="2.130.10.130">
    <property type="entry name" value="Integrin alpha, N-terminal"/>
    <property type="match status" value="2"/>
</dbReference>
<dbReference type="Pfam" id="PF05593">
    <property type="entry name" value="RHS_repeat"/>
    <property type="match status" value="1"/>
</dbReference>
<reference evidence="4 5" key="1">
    <citation type="submission" date="2015-02" db="EMBL/GenBank/DDBJ databases">
        <title>Single-cell genomics of uncultivated deep-branching MTB reveals a conserved set of magnetosome genes.</title>
        <authorList>
            <person name="Kolinko S."/>
            <person name="Richter M."/>
            <person name="Glockner F.O."/>
            <person name="Brachmann A."/>
            <person name="Schuler D."/>
        </authorList>
    </citation>
    <scope>NUCLEOTIDE SEQUENCE [LARGE SCALE GENOMIC DNA]</scope>
    <source>
        <strain evidence="4">TM-1</strain>
    </source>
</reference>
<dbReference type="Pfam" id="PF13517">
    <property type="entry name" value="FG-GAP_3"/>
    <property type="match status" value="2"/>
</dbReference>
<comment type="caution">
    <text evidence="4">The sequence shown here is derived from an EMBL/GenBank/DDBJ whole genome shotgun (WGS) entry which is preliminary data.</text>
</comment>
<feature type="domain" description="Bacterial repeat" evidence="3">
    <location>
        <begin position="180"/>
        <end position="247"/>
    </location>
</feature>
<evidence type="ECO:0000256" key="2">
    <source>
        <dbReference type="SAM" id="SignalP"/>
    </source>
</evidence>
<keyword evidence="1 2" id="KW-0732">Signal</keyword>
<proteinExistence type="predicted"/>
<dbReference type="InterPro" id="IPR028994">
    <property type="entry name" value="Integrin_alpha_N"/>
</dbReference>
<gene>
    <name evidence="4" type="ORF">MBAV_003803</name>
</gene>
<sequence>MSARYRQLLTTKANVLLIAVCLILAAAGVGVSGAADTQQTFSYDSLNRLTRVVYDNKTTVTYIYDKAGNRLSKTVTPSQQQTLLTLIKEGTGDGTVGVSSGTLSWAGNIATALYDLNTRLQVTATQSTGSTFDGWIGCDTTSANVCSVTMTTDRSVTAKFNSPLAPVTLTVNKTGTGNGDVTVTPGTLSWTDNAATEKYKPNSTVTLTATAIVGSTFDGWTGCDSASANVCSVNMTANKSVTARFTSSAPLTLTVIKSGTGKGNVAVSSGNLSWSDNTATVKYEGNTTITVKETANRGSTFDGWTGCDSFNADNQCTVTMTKSKAVEVVFSSSDTSNGPIYADLDGDGKSDILWYNEATGVVYIWLMDDTKIKSGASPAVLGDRNWQILGIGDFDGDGKSDILWYNKSTFMVYIWFMDGTTIQSKGSPATLPDGHWQIKSVGDFNNDGRTDILFYNESTGMVYIWLMSGRYISSSSDSPGIVGDKNWQIKGTGDFNGDGKRDILWQNISNGEVYIWLMDGAKIKSGGSPGTVSDKNWQIKGIGDFNGDGKSDILWQNTSSGMLYIWFMSDTKPMHSSSPGTVGDKNWQIKSIGYFNGDIMSDILWQNISGGDLYIWLMDGTGAILDKGSPATLSDFNWKIIPNDVF</sequence>
<dbReference type="Proteomes" id="UP000033423">
    <property type="component" value="Unassembled WGS sequence"/>
</dbReference>
<protein>
    <recommendedName>
        <fullName evidence="3">Bacterial repeat domain-containing protein</fullName>
    </recommendedName>
</protein>
<dbReference type="InterPro" id="IPR013517">
    <property type="entry name" value="FG-GAP"/>
</dbReference>
<dbReference type="InterPro" id="IPR044060">
    <property type="entry name" value="Bacterial_rp_domain"/>
</dbReference>
<dbReference type="PANTHER" id="PTHR46580">
    <property type="entry name" value="SENSOR KINASE-RELATED"/>
    <property type="match status" value="1"/>
</dbReference>
<dbReference type="InterPro" id="IPR031325">
    <property type="entry name" value="RHS_repeat"/>
</dbReference>